<evidence type="ECO:0000313" key="2">
    <source>
        <dbReference type="Proteomes" id="UP000326287"/>
    </source>
</evidence>
<dbReference type="EMBL" id="CP036422">
    <property type="protein sequence ID" value="QFU74654.1"/>
    <property type="molecule type" value="Genomic_DNA"/>
</dbReference>
<proteinExistence type="predicted"/>
<dbReference type="Proteomes" id="UP000326287">
    <property type="component" value="Chromosome"/>
</dbReference>
<organism evidence="1 2">
    <name type="scientific">Halioglobus maricola</name>
    <dbReference type="NCBI Taxonomy" id="2601894"/>
    <lineage>
        <taxon>Bacteria</taxon>
        <taxon>Pseudomonadati</taxon>
        <taxon>Pseudomonadota</taxon>
        <taxon>Gammaproteobacteria</taxon>
        <taxon>Cellvibrionales</taxon>
        <taxon>Halieaceae</taxon>
        <taxon>Halioglobus</taxon>
    </lineage>
</organism>
<dbReference type="Gene3D" id="3.40.50.720">
    <property type="entry name" value="NAD(P)-binding Rossmann-like Domain"/>
    <property type="match status" value="1"/>
</dbReference>
<dbReference type="OrthoDB" id="9033521at2"/>
<dbReference type="RefSeq" id="WP_152660766.1">
    <property type="nucleotide sequence ID" value="NZ_CP036422.1"/>
</dbReference>
<dbReference type="SUPFAM" id="SSF51735">
    <property type="entry name" value="NAD(P)-binding Rossmann-fold domains"/>
    <property type="match status" value="1"/>
</dbReference>
<gene>
    <name evidence="1" type="ORF">EY643_02735</name>
</gene>
<name>A0A5P9NHH1_9GAMM</name>
<accession>A0A5P9NHH1</accession>
<dbReference type="AlphaFoldDB" id="A0A5P9NHH1"/>
<dbReference type="KEGG" id="halc:EY643_02735"/>
<reference evidence="1 2" key="1">
    <citation type="submission" date="2019-02" db="EMBL/GenBank/DDBJ databases">
        <authorList>
            <person name="Li S.-H."/>
        </authorList>
    </citation>
    <scope>NUCLEOTIDE SEQUENCE [LARGE SCALE GENOMIC DNA]</scope>
    <source>
        <strain evidence="1 2">IMCC14385</strain>
    </source>
</reference>
<protein>
    <submittedName>
        <fullName evidence="1">Uncharacterized protein</fullName>
    </submittedName>
</protein>
<keyword evidence="2" id="KW-1185">Reference proteome</keyword>
<evidence type="ECO:0000313" key="1">
    <source>
        <dbReference type="EMBL" id="QFU74654.1"/>
    </source>
</evidence>
<dbReference type="InterPro" id="IPR036291">
    <property type="entry name" value="NAD(P)-bd_dom_sf"/>
</dbReference>
<sequence>MAKVVIFGGAGRVGQQLAAELTRAGLDIAIVDLIDGKQLGQIAARILNDSCLAVPDCRARLSHHGGVNVLDIDRVSAVLAQEQPELVINYAIPITWDATKRLPNYARLSAAGLGAFTPIQVAAPLVIARAMATRCPQAKLMVGNLPDITIPVINGCAQSEALVRPACGAGNVGLMAAAVHRLAARELMAAPAQLNVKLVAHHVHWVAPREPGYANDAPFLLRVSHEGEDVTSQFGDSRALLNRAINDCYEPGAAFSSTTGILAARNALALLDPSPTVHKLHVPAPLGLPGGYPVRARQGALELDLPPDWKRGDAVEKMALATSRDGVDQVLEDGSVLFADYAQAILKEELGFDLPTLMRAWEIEEVAAAQIACIRAKF</sequence>